<evidence type="ECO:0000313" key="9">
    <source>
        <dbReference type="Proteomes" id="UP000193244"/>
    </source>
</evidence>
<evidence type="ECO:0000313" key="8">
    <source>
        <dbReference type="EMBL" id="SMG41395.1"/>
    </source>
</evidence>
<keyword evidence="5" id="KW-0067">ATP-binding</keyword>
<dbReference type="Proteomes" id="UP000193244">
    <property type="component" value="Unassembled WGS sequence"/>
</dbReference>
<evidence type="ECO:0000259" key="7">
    <source>
        <dbReference type="Pfam" id="PF00294"/>
    </source>
</evidence>
<comment type="similarity">
    <text evidence="1">Belongs to the carbohydrate kinase PfkB family.</text>
</comment>
<dbReference type="InterPro" id="IPR029056">
    <property type="entry name" value="Ribokinase-like"/>
</dbReference>
<dbReference type="Gene3D" id="3.40.1190.20">
    <property type="match status" value="1"/>
</dbReference>
<dbReference type="AlphaFoldDB" id="A0A1X7KJY4"/>
<evidence type="ECO:0000256" key="2">
    <source>
        <dbReference type="ARBA" id="ARBA00022679"/>
    </source>
</evidence>
<name>A0A1X7KJY4_9MICO</name>
<sequence>MSNPLTAVTAIGESLVDVIVGSDGAPNTEHPGGSPMNIALGLARLNRPVALVTHIGNDARGTSIAEHLHDAGVTLAFGSVRDEPSSTATAYLKPDGSAEYVFDLHWSLPCGLNIDDPILAGSQLVHVGSIGAFLEPGGSTVVSLLTQLVDSEHRPLVFFDPNMRPSIVTDHGAALARFERIAALAAVVKLSDEDAEWLYPELDLEAAIERILGFGVGLVTVTLGSAGALLATRSLRVTAPGVAVAVADTIGAGDSFMSALIDYIAELLDEGVDSDALRNGQAFDAALLKSIGEYAVRCAAITVSRPGANPPTREEIGNLRMDSSVS</sequence>
<reference evidence="9" key="1">
    <citation type="submission" date="2017-04" db="EMBL/GenBank/DDBJ databases">
        <authorList>
            <person name="Varghese N."/>
            <person name="Submissions S."/>
        </authorList>
    </citation>
    <scope>NUCLEOTIDE SEQUENCE [LARGE SCALE GENOMIC DNA]</scope>
    <source>
        <strain evidence="9">VKM Ac-2510</strain>
    </source>
</reference>
<dbReference type="PROSITE" id="PS00584">
    <property type="entry name" value="PFKB_KINASES_2"/>
    <property type="match status" value="1"/>
</dbReference>
<evidence type="ECO:0000256" key="5">
    <source>
        <dbReference type="ARBA" id="ARBA00022840"/>
    </source>
</evidence>
<evidence type="ECO:0000256" key="6">
    <source>
        <dbReference type="SAM" id="MobiDB-lite"/>
    </source>
</evidence>
<dbReference type="SUPFAM" id="SSF53613">
    <property type="entry name" value="Ribokinase-like"/>
    <property type="match status" value="1"/>
</dbReference>
<evidence type="ECO:0000256" key="1">
    <source>
        <dbReference type="ARBA" id="ARBA00010688"/>
    </source>
</evidence>
<dbReference type="GO" id="GO:0005524">
    <property type="term" value="F:ATP binding"/>
    <property type="evidence" value="ECO:0007669"/>
    <property type="project" value="UniProtKB-KW"/>
</dbReference>
<dbReference type="InterPro" id="IPR011611">
    <property type="entry name" value="PfkB_dom"/>
</dbReference>
<organism evidence="8 9">
    <name type="scientific">Agreia pratensis</name>
    <dbReference type="NCBI Taxonomy" id="150121"/>
    <lineage>
        <taxon>Bacteria</taxon>
        <taxon>Bacillati</taxon>
        <taxon>Actinomycetota</taxon>
        <taxon>Actinomycetes</taxon>
        <taxon>Micrococcales</taxon>
        <taxon>Microbacteriaceae</taxon>
        <taxon>Agreia</taxon>
    </lineage>
</organism>
<dbReference type="STRING" id="150121.SAMN06296010_2598"/>
<keyword evidence="9" id="KW-1185">Reference proteome</keyword>
<dbReference type="InterPro" id="IPR002173">
    <property type="entry name" value="Carboh/pur_kinase_PfkB_CS"/>
</dbReference>
<dbReference type="PANTHER" id="PTHR43085:SF1">
    <property type="entry name" value="PSEUDOURIDINE KINASE-RELATED"/>
    <property type="match status" value="1"/>
</dbReference>
<keyword evidence="2" id="KW-0808">Transferase</keyword>
<dbReference type="RefSeq" id="WP_244894752.1">
    <property type="nucleotide sequence ID" value="NZ_FXAY01000004.1"/>
</dbReference>
<dbReference type="Pfam" id="PF00294">
    <property type="entry name" value="PfkB"/>
    <property type="match status" value="1"/>
</dbReference>
<dbReference type="InterPro" id="IPR050306">
    <property type="entry name" value="PfkB_Carbo_kinase"/>
</dbReference>
<dbReference type="EMBL" id="FXAY01000004">
    <property type="protein sequence ID" value="SMG41395.1"/>
    <property type="molecule type" value="Genomic_DNA"/>
</dbReference>
<feature type="domain" description="Carbohydrate kinase PfkB" evidence="7">
    <location>
        <begin position="9"/>
        <end position="311"/>
    </location>
</feature>
<evidence type="ECO:0000256" key="3">
    <source>
        <dbReference type="ARBA" id="ARBA00022741"/>
    </source>
</evidence>
<dbReference type="PANTHER" id="PTHR43085">
    <property type="entry name" value="HEXOKINASE FAMILY MEMBER"/>
    <property type="match status" value="1"/>
</dbReference>
<accession>A0A1X7KJY4</accession>
<proteinExistence type="inferred from homology"/>
<gene>
    <name evidence="8" type="ORF">SAMN06296010_2598</name>
</gene>
<evidence type="ECO:0000256" key="4">
    <source>
        <dbReference type="ARBA" id="ARBA00022777"/>
    </source>
</evidence>
<feature type="region of interest" description="Disordered" evidence="6">
    <location>
        <begin position="307"/>
        <end position="326"/>
    </location>
</feature>
<protein>
    <submittedName>
        <fullName evidence="8">Fructokinase</fullName>
    </submittedName>
</protein>
<dbReference type="CDD" id="cd01167">
    <property type="entry name" value="bac_FRK"/>
    <property type="match status" value="1"/>
</dbReference>
<keyword evidence="4 8" id="KW-0418">Kinase</keyword>
<dbReference type="GO" id="GO:0016301">
    <property type="term" value="F:kinase activity"/>
    <property type="evidence" value="ECO:0007669"/>
    <property type="project" value="UniProtKB-KW"/>
</dbReference>
<keyword evidence="3" id="KW-0547">Nucleotide-binding</keyword>